<organism evidence="1 2">
    <name type="scientific">Dimargaris verticillata</name>
    <dbReference type="NCBI Taxonomy" id="2761393"/>
    <lineage>
        <taxon>Eukaryota</taxon>
        <taxon>Fungi</taxon>
        <taxon>Fungi incertae sedis</taxon>
        <taxon>Zoopagomycota</taxon>
        <taxon>Kickxellomycotina</taxon>
        <taxon>Dimargaritomycetes</taxon>
        <taxon>Dimargaritales</taxon>
        <taxon>Dimargaritaceae</taxon>
        <taxon>Dimargaris</taxon>
    </lineage>
</organism>
<feature type="non-terminal residue" evidence="1">
    <location>
        <position position="1"/>
    </location>
</feature>
<dbReference type="EMBL" id="JANBQB010000464">
    <property type="protein sequence ID" value="KAJ1976097.1"/>
    <property type="molecule type" value="Genomic_DNA"/>
</dbReference>
<comment type="caution">
    <text evidence="1">The sequence shown here is derived from an EMBL/GenBank/DDBJ whole genome shotgun (WGS) entry which is preliminary data.</text>
</comment>
<evidence type="ECO:0000313" key="2">
    <source>
        <dbReference type="Proteomes" id="UP001151582"/>
    </source>
</evidence>
<keyword evidence="2" id="KW-1185">Reference proteome</keyword>
<evidence type="ECO:0000313" key="1">
    <source>
        <dbReference type="EMBL" id="KAJ1976097.1"/>
    </source>
</evidence>
<proteinExistence type="predicted"/>
<dbReference type="AlphaFoldDB" id="A0A9W8EBG0"/>
<dbReference type="Proteomes" id="UP001151582">
    <property type="component" value="Unassembled WGS sequence"/>
</dbReference>
<reference evidence="1" key="1">
    <citation type="submission" date="2022-07" db="EMBL/GenBank/DDBJ databases">
        <title>Phylogenomic reconstructions and comparative analyses of Kickxellomycotina fungi.</title>
        <authorList>
            <person name="Reynolds N.K."/>
            <person name="Stajich J.E."/>
            <person name="Barry K."/>
            <person name="Grigoriev I.V."/>
            <person name="Crous P."/>
            <person name="Smith M.E."/>
        </authorList>
    </citation>
    <scope>NUCLEOTIDE SEQUENCE</scope>
    <source>
        <strain evidence="1">RSA 567</strain>
    </source>
</reference>
<sequence length="100" mass="10799">VRFPTAGAESGEQCALQAPAPFSTLGDQADQPVCFQITVDESAQNLCDSPQPEVKVPVVVVNEKITTDVQPNVEELDGPQSTQVLAKKLRKYKTAIIFLT</sequence>
<gene>
    <name evidence="1" type="ORF">H4R34_004098</name>
</gene>
<protein>
    <submittedName>
        <fullName evidence="1">Uncharacterized protein</fullName>
    </submittedName>
</protein>
<accession>A0A9W8EBG0</accession>
<name>A0A9W8EBG0_9FUNG</name>